<dbReference type="WBParaSite" id="maker-E.canG7_contigs_6543-snap-gene-0.1-mRNA-1">
    <property type="protein sequence ID" value="maker-E.canG7_contigs_6543-snap-gene-0.1-mRNA-1"/>
    <property type="gene ID" value="EcG7_10395"/>
</dbReference>
<evidence type="ECO:0000313" key="1">
    <source>
        <dbReference type="Proteomes" id="UP000887562"/>
    </source>
</evidence>
<protein>
    <submittedName>
        <fullName evidence="2">Fibronectin type-III domain-containing protein</fullName>
    </submittedName>
</protein>
<accession>A0A915EZT9</accession>
<keyword evidence="1" id="KW-1185">Reference proteome</keyword>
<dbReference type="InterPro" id="IPR013783">
    <property type="entry name" value="Ig-like_fold"/>
</dbReference>
<dbReference type="Gene3D" id="2.60.40.10">
    <property type="entry name" value="Immunoglobulins"/>
    <property type="match status" value="1"/>
</dbReference>
<name>A0A915EZT9_9CEST</name>
<sequence length="171" mass="19231">MKKAQNALHYWRYTFVLGEFPARMQCCHMLEELNPFVEYSAKWHGIDEVAKNALKMVAACLMYNAVHFLESDLVGGYSVFRSIQWTVLNHTNLRISWDSEKLTAAGVHSIDASATPTSKSGNTIKKKEKVESGTITLIGLLPSTDYQLILKAFHSSAYAFEGKFKFTTGQD</sequence>
<organism evidence="1 2">
    <name type="scientific">Echinococcus canadensis</name>
    <dbReference type="NCBI Taxonomy" id="519352"/>
    <lineage>
        <taxon>Eukaryota</taxon>
        <taxon>Metazoa</taxon>
        <taxon>Spiralia</taxon>
        <taxon>Lophotrochozoa</taxon>
        <taxon>Platyhelminthes</taxon>
        <taxon>Cestoda</taxon>
        <taxon>Eucestoda</taxon>
        <taxon>Cyclophyllidea</taxon>
        <taxon>Taeniidae</taxon>
        <taxon>Echinococcus</taxon>
        <taxon>Echinococcus canadensis group</taxon>
    </lineage>
</organism>
<dbReference type="AlphaFoldDB" id="A0A915EZT9"/>
<dbReference type="Proteomes" id="UP000887562">
    <property type="component" value="Unplaced"/>
</dbReference>
<evidence type="ECO:0000313" key="2">
    <source>
        <dbReference type="WBParaSite" id="maker-E.canG7_contigs_6543-snap-gene-0.1-mRNA-1"/>
    </source>
</evidence>
<reference evidence="2" key="1">
    <citation type="submission" date="2022-11" db="UniProtKB">
        <authorList>
            <consortium name="WormBaseParasite"/>
        </authorList>
    </citation>
    <scope>IDENTIFICATION</scope>
</reference>
<proteinExistence type="predicted"/>